<evidence type="ECO:0000256" key="1">
    <source>
        <dbReference type="SAM" id="MobiDB-lite"/>
    </source>
</evidence>
<dbReference type="GeneID" id="19160168"/>
<accession>W9Y785</accession>
<evidence type="ECO:0000313" key="3">
    <source>
        <dbReference type="Proteomes" id="UP000019484"/>
    </source>
</evidence>
<feature type="compositionally biased region" description="Low complexity" evidence="1">
    <location>
        <begin position="62"/>
        <end position="80"/>
    </location>
</feature>
<gene>
    <name evidence="2" type="ORF">A1O1_05293</name>
</gene>
<dbReference type="HOGENOM" id="CLU_050444_0_0_1"/>
<proteinExistence type="predicted"/>
<dbReference type="PANTHER" id="PTHR37948:SF1">
    <property type="entry name" value="BLL5189 PROTEIN"/>
    <property type="match status" value="1"/>
</dbReference>
<comment type="caution">
    <text evidence="2">The sequence shown here is derived from an EMBL/GenBank/DDBJ whole genome shotgun (WGS) entry which is preliminary data.</text>
</comment>
<dbReference type="PANTHER" id="PTHR37948">
    <property type="entry name" value="ZGC:113208"/>
    <property type="match status" value="1"/>
</dbReference>
<organism evidence="2 3">
    <name type="scientific">Capronia coronata CBS 617.96</name>
    <dbReference type="NCBI Taxonomy" id="1182541"/>
    <lineage>
        <taxon>Eukaryota</taxon>
        <taxon>Fungi</taxon>
        <taxon>Dikarya</taxon>
        <taxon>Ascomycota</taxon>
        <taxon>Pezizomycotina</taxon>
        <taxon>Eurotiomycetes</taxon>
        <taxon>Chaetothyriomycetidae</taxon>
        <taxon>Chaetothyriales</taxon>
        <taxon>Herpotrichiellaceae</taxon>
        <taxon>Capronia</taxon>
    </lineage>
</organism>
<sequence>MSVPVGLEAQRLKNLQQKQRLLEELNLNLNLHSEPTRSRSRSRSTRIDEPEIPQRGKRRRLNPSTSTSTSTSLPSRTSARIAASGTRVSYTEERHETAPEPALKANRIPQTSKRKHTISSRLQQQPSPPPPPYAESDLSTLLDRYNNWTPTAPEPTLFPDGTYQFPSHPTFKPNKSPLSILLEGAFGGHYFSPWHSRTLGLTLQGDHQKTLPAAWLAQLQPVTKYLTSPIYDASLNRYGVVCGQTLTQWEDAGWINFTHDPRGWFEWYIRFWLGRRCEDGEDERQVGRWVRCVGPRGRWKRLLLKKYVELGVRSIFDDDFDGDGDGSKNVSPVMHQTCHHWAYQVTQEDLDDAWRERRGT</sequence>
<feature type="compositionally biased region" description="Basic and acidic residues" evidence="1">
    <location>
        <begin position="45"/>
        <end position="54"/>
    </location>
</feature>
<reference evidence="2 3" key="1">
    <citation type="submission" date="2013-03" db="EMBL/GenBank/DDBJ databases">
        <title>The Genome Sequence of Capronia coronata CBS 617.96.</title>
        <authorList>
            <consortium name="The Broad Institute Genomics Platform"/>
            <person name="Cuomo C."/>
            <person name="de Hoog S."/>
            <person name="Gorbushina A."/>
            <person name="Walker B."/>
            <person name="Young S.K."/>
            <person name="Zeng Q."/>
            <person name="Gargeya S."/>
            <person name="Fitzgerald M."/>
            <person name="Haas B."/>
            <person name="Abouelleil A."/>
            <person name="Allen A.W."/>
            <person name="Alvarado L."/>
            <person name="Arachchi H.M."/>
            <person name="Berlin A.M."/>
            <person name="Chapman S.B."/>
            <person name="Gainer-Dewar J."/>
            <person name="Goldberg J."/>
            <person name="Griggs A."/>
            <person name="Gujja S."/>
            <person name="Hansen M."/>
            <person name="Howarth C."/>
            <person name="Imamovic A."/>
            <person name="Ireland A."/>
            <person name="Larimer J."/>
            <person name="McCowan C."/>
            <person name="Murphy C."/>
            <person name="Pearson M."/>
            <person name="Poon T.W."/>
            <person name="Priest M."/>
            <person name="Roberts A."/>
            <person name="Saif S."/>
            <person name="Shea T."/>
            <person name="Sisk P."/>
            <person name="Sykes S."/>
            <person name="Wortman J."/>
            <person name="Nusbaum C."/>
            <person name="Birren B."/>
        </authorList>
    </citation>
    <scope>NUCLEOTIDE SEQUENCE [LARGE SCALE GENOMIC DNA]</scope>
    <source>
        <strain evidence="2 3">CBS 617.96</strain>
    </source>
</reference>
<dbReference type="EMBL" id="AMWN01000004">
    <property type="protein sequence ID" value="EXJ88363.1"/>
    <property type="molecule type" value="Genomic_DNA"/>
</dbReference>
<dbReference type="OrthoDB" id="4850at2759"/>
<keyword evidence="3" id="KW-1185">Reference proteome</keyword>
<dbReference type="AlphaFoldDB" id="W9Y785"/>
<dbReference type="Proteomes" id="UP000019484">
    <property type="component" value="Unassembled WGS sequence"/>
</dbReference>
<evidence type="ECO:0000313" key="2">
    <source>
        <dbReference type="EMBL" id="EXJ88363.1"/>
    </source>
</evidence>
<dbReference type="eggNOG" id="ENOG502RZV2">
    <property type="taxonomic scope" value="Eukaryota"/>
</dbReference>
<name>W9Y785_9EURO</name>
<dbReference type="STRING" id="1182541.W9Y785"/>
<protein>
    <submittedName>
        <fullName evidence="2">Uncharacterized protein</fullName>
    </submittedName>
</protein>
<dbReference type="RefSeq" id="XP_007724369.1">
    <property type="nucleotide sequence ID" value="XM_007726179.1"/>
</dbReference>
<feature type="region of interest" description="Disordered" evidence="1">
    <location>
        <begin position="29"/>
        <end position="137"/>
    </location>
</feature>